<feature type="compositionally biased region" description="Low complexity" evidence="1">
    <location>
        <begin position="384"/>
        <end position="394"/>
    </location>
</feature>
<evidence type="ECO:0000313" key="3">
    <source>
        <dbReference type="Proteomes" id="UP000287166"/>
    </source>
</evidence>
<evidence type="ECO:0000313" key="2">
    <source>
        <dbReference type="EMBL" id="GBE77882.1"/>
    </source>
</evidence>
<feature type="compositionally biased region" description="Basic and acidic residues" evidence="1">
    <location>
        <begin position="503"/>
        <end position="514"/>
    </location>
</feature>
<feature type="compositionally biased region" description="Basic and acidic residues" evidence="1">
    <location>
        <begin position="475"/>
        <end position="494"/>
    </location>
</feature>
<name>A0A401G6T8_9APHY</name>
<dbReference type="GO" id="GO:0070941">
    <property type="term" value="P:eisosome assembly"/>
    <property type="evidence" value="ECO:0007669"/>
    <property type="project" value="TreeGrafter"/>
</dbReference>
<feature type="compositionally biased region" description="Pro residues" evidence="1">
    <location>
        <begin position="357"/>
        <end position="370"/>
    </location>
</feature>
<dbReference type="Pfam" id="PF13805">
    <property type="entry name" value="Pil1"/>
    <property type="match status" value="1"/>
</dbReference>
<feature type="region of interest" description="Disordered" evidence="1">
    <location>
        <begin position="24"/>
        <end position="44"/>
    </location>
</feature>
<dbReference type="GO" id="GO:0036286">
    <property type="term" value="C:eisosome filament"/>
    <property type="evidence" value="ECO:0007669"/>
    <property type="project" value="TreeGrafter"/>
</dbReference>
<dbReference type="PANTHER" id="PTHR31962">
    <property type="entry name" value="SPHINGOLIPID LONG CHAIN BASE-RESPONSIVE PROTEIN PIL1"/>
    <property type="match status" value="1"/>
</dbReference>
<feature type="compositionally biased region" description="Low complexity" evidence="1">
    <location>
        <begin position="419"/>
        <end position="430"/>
    </location>
</feature>
<dbReference type="GO" id="GO:0006897">
    <property type="term" value="P:endocytosis"/>
    <property type="evidence" value="ECO:0007669"/>
    <property type="project" value="TreeGrafter"/>
</dbReference>
<feature type="region of interest" description="Disordered" evidence="1">
    <location>
        <begin position="301"/>
        <end position="522"/>
    </location>
</feature>
<proteinExistence type="predicted"/>
<dbReference type="GO" id="GO:0008289">
    <property type="term" value="F:lipid binding"/>
    <property type="evidence" value="ECO:0007669"/>
    <property type="project" value="TreeGrafter"/>
</dbReference>
<feature type="compositionally biased region" description="Low complexity" evidence="1">
    <location>
        <begin position="336"/>
        <end position="353"/>
    </location>
</feature>
<organism evidence="2 3">
    <name type="scientific">Sparassis crispa</name>
    <dbReference type="NCBI Taxonomy" id="139825"/>
    <lineage>
        <taxon>Eukaryota</taxon>
        <taxon>Fungi</taxon>
        <taxon>Dikarya</taxon>
        <taxon>Basidiomycota</taxon>
        <taxon>Agaricomycotina</taxon>
        <taxon>Agaricomycetes</taxon>
        <taxon>Polyporales</taxon>
        <taxon>Sparassidaceae</taxon>
        <taxon>Sparassis</taxon>
    </lineage>
</organism>
<dbReference type="OrthoDB" id="5599269at2759"/>
<accession>A0A401G6T8</accession>
<gene>
    <name evidence="2" type="ORF">SCP_0107640</name>
</gene>
<feature type="compositionally biased region" description="Polar residues" evidence="1">
    <location>
        <begin position="455"/>
        <end position="467"/>
    </location>
</feature>
<dbReference type="STRING" id="139825.A0A401G6T8"/>
<dbReference type="CDD" id="cd21372">
    <property type="entry name" value="cwf21_CWC21-like"/>
    <property type="match status" value="1"/>
</dbReference>
<dbReference type="InterPro" id="IPR028245">
    <property type="entry name" value="PIL1/LSP1"/>
</dbReference>
<evidence type="ECO:0008006" key="4">
    <source>
        <dbReference type="Google" id="ProtNLM"/>
    </source>
</evidence>
<dbReference type="InParanoid" id="A0A401G6T8"/>
<dbReference type="InterPro" id="IPR027267">
    <property type="entry name" value="AH/BAR_dom_sf"/>
</dbReference>
<dbReference type="EMBL" id="BFAD01000001">
    <property type="protein sequence ID" value="GBE77882.1"/>
    <property type="molecule type" value="Genomic_DNA"/>
</dbReference>
<sequence>MSNFFASLTDKAQSALNASPLAQHLPSSITGQGSTDNAGGPLKSHTFETIHHQLRTFQQQYSTSTTPVQRVITTAKGVAIDFDSYSRDSLAHSKELYTWSQQEDADIRDVTDRLAWINYVEGSLASHLATKLNTSRAPFKALRDAEATLSARRNIRNGLKNQIGRLEHEQARGVEPRLSELRRQLQVAETEDEPLEKQVELLKRKAVAESERQKWAAMNEYAEKLLLLSQAANAVLPVLSGVPPTEKQPYTGGEATASVRAVLQHALDNYTAGTTTLQLPPAVDLSRSDTRSFGLTHAQELSRIGSADQSIRPGIPVTPPPTDVGGAPQPAPSDKSNASVQAGQSSQGAGSTSPPLRFSPPPQRTSPPLNPAMLNQTPAPIPIPASTASPIVAPNPMDPTVKIPSAMPTVAETGMPQFAGSAGPGPASGSLRDLRSGKSPVPKQGSGADKLPGYTNPSMTPSDQQQGVPGAPLAKYEKAEEEKKRLEREERERVLAASSSGAAEKHPPVDKDGDQPPSYEEI</sequence>
<keyword evidence="3" id="KW-1185">Reference proteome</keyword>
<dbReference type="Proteomes" id="UP000287166">
    <property type="component" value="Unassembled WGS sequence"/>
</dbReference>
<reference evidence="2 3" key="1">
    <citation type="journal article" date="2018" name="Sci. Rep.">
        <title>Genome sequence of the cauliflower mushroom Sparassis crispa (Hanabiratake) and its association with beneficial usage.</title>
        <authorList>
            <person name="Kiyama R."/>
            <person name="Furutani Y."/>
            <person name="Kawaguchi K."/>
            <person name="Nakanishi T."/>
        </authorList>
    </citation>
    <scope>NUCLEOTIDE SEQUENCE [LARGE SCALE GENOMIC DNA]</scope>
</reference>
<dbReference type="Gene3D" id="1.20.1270.60">
    <property type="entry name" value="Arfaptin homology (AH) domain/BAR domain"/>
    <property type="match status" value="1"/>
</dbReference>
<dbReference type="GeneID" id="38774799"/>
<protein>
    <recommendedName>
        <fullName evidence="4">Sphingolipid long chain base-responsive protein</fullName>
    </recommendedName>
</protein>
<dbReference type="RefSeq" id="XP_027608795.1">
    <property type="nucleotide sequence ID" value="XM_027752994.1"/>
</dbReference>
<evidence type="ECO:0000256" key="1">
    <source>
        <dbReference type="SAM" id="MobiDB-lite"/>
    </source>
</evidence>
<dbReference type="GO" id="GO:0005886">
    <property type="term" value="C:plasma membrane"/>
    <property type="evidence" value="ECO:0007669"/>
    <property type="project" value="TreeGrafter"/>
</dbReference>
<dbReference type="AlphaFoldDB" id="A0A401G6T8"/>
<comment type="caution">
    <text evidence="2">The sequence shown here is derived from an EMBL/GenBank/DDBJ whole genome shotgun (WGS) entry which is preliminary data.</text>
</comment>
<dbReference type="PANTHER" id="PTHR31962:SF1">
    <property type="entry name" value="SPHINGOLIPID LONG CHAIN BASE-RESPONSIVE PROTEIN PIL1"/>
    <property type="match status" value="1"/>
</dbReference>
<feature type="compositionally biased region" description="Polar residues" evidence="1">
    <location>
        <begin position="25"/>
        <end position="37"/>
    </location>
</feature>